<evidence type="ECO:0000259" key="13">
    <source>
        <dbReference type="Pfam" id="PF01902"/>
    </source>
</evidence>
<evidence type="ECO:0000256" key="4">
    <source>
        <dbReference type="ARBA" id="ARBA00018426"/>
    </source>
</evidence>
<dbReference type="PANTHER" id="PTHR12196:SF2">
    <property type="entry name" value="DIPHTHINE--AMMONIA LIGASE"/>
    <property type="match status" value="1"/>
</dbReference>
<evidence type="ECO:0000313" key="15">
    <source>
        <dbReference type="Proteomes" id="UP001186944"/>
    </source>
</evidence>
<protein>
    <recommendedName>
        <fullName evidence="4">Diphthine--ammonia ligase</fullName>
        <ecNumber evidence="3">6.3.1.14</ecNumber>
    </recommendedName>
    <alternativeName>
        <fullName evidence="9">ATP-binding domain-containing protein 4</fullName>
    </alternativeName>
    <alternativeName>
        <fullName evidence="8">Diphthamide synthase</fullName>
    </alternativeName>
    <alternativeName>
        <fullName evidence="10">Diphthamide synthetase</fullName>
    </alternativeName>
    <alternativeName>
        <fullName evidence="11">Protein DPH6 homolog</fullName>
    </alternativeName>
</protein>
<dbReference type="SUPFAM" id="SSF52402">
    <property type="entry name" value="Adenine nucleotide alpha hydrolases-like"/>
    <property type="match status" value="1"/>
</dbReference>
<proteinExistence type="inferred from homology"/>
<accession>A0AA88Y1U6</accession>
<comment type="catalytic activity">
    <reaction evidence="12">
        <text>diphthine-[translation elongation factor 2] + NH4(+) + ATP = diphthamide-[translation elongation factor 2] + AMP + diphosphate + H(+)</text>
        <dbReference type="Rhea" id="RHEA:19753"/>
        <dbReference type="Rhea" id="RHEA-COMP:10172"/>
        <dbReference type="Rhea" id="RHEA-COMP:10174"/>
        <dbReference type="ChEBI" id="CHEBI:15378"/>
        <dbReference type="ChEBI" id="CHEBI:16692"/>
        <dbReference type="ChEBI" id="CHEBI:28938"/>
        <dbReference type="ChEBI" id="CHEBI:30616"/>
        <dbReference type="ChEBI" id="CHEBI:33019"/>
        <dbReference type="ChEBI" id="CHEBI:82696"/>
        <dbReference type="ChEBI" id="CHEBI:456215"/>
        <dbReference type="EC" id="6.3.1.14"/>
    </reaction>
</comment>
<name>A0AA88Y1U6_PINIB</name>
<evidence type="ECO:0000313" key="14">
    <source>
        <dbReference type="EMBL" id="KAK3092249.1"/>
    </source>
</evidence>
<dbReference type="FunFam" id="3.40.50.620:FF:000145">
    <property type="entry name" value="ATP-binding domain containing protein"/>
    <property type="match status" value="1"/>
</dbReference>
<comment type="pathway">
    <text evidence="1">Protein modification; peptidyl-diphthamide biosynthesis.</text>
</comment>
<evidence type="ECO:0000256" key="9">
    <source>
        <dbReference type="ARBA" id="ARBA00031202"/>
    </source>
</evidence>
<dbReference type="EC" id="6.3.1.14" evidence="3"/>
<dbReference type="InterPro" id="IPR002761">
    <property type="entry name" value="Diphthami_syn_dom"/>
</dbReference>
<keyword evidence="7" id="KW-0067">ATP-binding</keyword>
<evidence type="ECO:0000256" key="10">
    <source>
        <dbReference type="ARBA" id="ARBA00031552"/>
    </source>
</evidence>
<evidence type="ECO:0000256" key="2">
    <source>
        <dbReference type="ARBA" id="ARBA00008496"/>
    </source>
</evidence>
<dbReference type="CDD" id="cd01994">
    <property type="entry name" value="AANH_PF0828-like"/>
    <property type="match status" value="1"/>
</dbReference>
<reference evidence="14" key="1">
    <citation type="submission" date="2019-08" db="EMBL/GenBank/DDBJ databases">
        <title>The improved chromosome-level genome for the pearl oyster Pinctada fucata martensii using PacBio sequencing and Hi-C.</title>
        <authorList>
            <person name="Zheng Z."/>
        </authorList>
    </citation>
    <scope>NUCLEOTIDE SEQUENCE</scope>
    <source>
        <strain evidence="14">ZZ-2019</strain>
        <tissue evidence="14">Adductor muscle</tissue>
    </source>
</reference>
<comment type="similarity">
    <text evidence="2">Belongs to the Diphthine--ammonia ligase family.</text>
</comment>
<dbReference type="EMBL" id="VSWD01000009">
    <property type="protein sequence ID" value="KAK3092249.1"/>
    <property type="molecule type" value="Genomic_DNA"/>
</dbReference>
<organism evidence="14 15">
    <name type="scientific">Pinctada imbricata</name>
    <name type="common">Atlantic pearl-oyster</name>
    <name type="synonym">Pinctada martensii</name>
    <dbReference type="NCBI Taxonomy" id="66713"/>
    <lineage>
        <taxon>Eukaryota</taxon>
        <taxon>Metazoa</taxon>
        <taxon>Spiralia</taxon>
        <taxon>Lophotrochozoa</taxon>
        <taxon>Mollusca</taxon>
        <taxon>Bivalvia</taxon>
        <taxon>Autobranchia</taxon>
        <taxon>Pteriomorphia</taxon>
        <taxon>Pterioida</taxon>
        <taxon>Pterioidea</taxon>
        <taxon>Pteriidae</taxon>
        <taxon>Pinctada</taxon>
    </lineage>
</organism>
<dbReference type="InterPro" id="IPR030662">
    <property type="entry name" value="DPH6/MJ0570"/>
</dbReference>
<evidence type="ECO:0000256" key="6">
    <source>
        <dbReference type="ARBA" id="ARBA00022741"/>
    </source>
</evidence>
<dbReference type="Pfam" id="PF01902">
    <property type="entry name" value="Diphthami_syn_2"/>
    <property type="match status" value="1"/>
</dbReference>
<sequence>MDSFMYQTVGHHAIDLYAEAIGLPLYRRTIQGGSIATDKDYTVTTDDEVEDLYQLLLEVKEEHGIEAVSVGAVLSDYQRVRVENVCQRLGLTSLGYLWRRNQAELLNEMIQCGVEAILIKVASLGLSPKKHLGKSLEEMQGELMYMHDKYELNVCGEGGEYETFTLDCPLFNKKIVLDSIETVMHSDDAFAPVGYLNLIKAHLEDKEIDQSLSFKERLAHLPMKRSSDITFIKSSDEFAPCLLFYSLANVDFSCKTQKISDDIEPQIKQKNDDVWISGIVGKYSGNESLRDITLTAMEQLKCMITLDLNSYRNNNDT</sequence>
<dbReference type="GO" id="GO:0017183">
    <property type="term" value="P:protein histidyl modification to diphthamide"/>
    <property type="evidence" value="ECO:0007669"/>
    <property type="project" value="TreeGrafter"/>
</dbReference>
<dbReference type="Gene3D" id="3.40.50.620">
    <property type="entry name" value="HUPs"/>
    <property type="match status" value="1"/>
</dbReference>
<keyword evidence="5" id="KW-0436">Ligase</keyword>
<dbReference type="AlphaFoldDB" id="A0AA88Y1U6"/>
<gene>
    <name evidence="14" type="ORF">FSP39_000323</name>
</gene>
<evidence type="ECO:0000256" key="1">
    <source>
        <dbReference type="ARBA" id="ARBA00005156"/>
    </source>
</evidence>
<dbReference type="GO" id="GO:0017178">
    <property type="term" value="F:diphthine-ammonia ligase activity"/>
    <property type="evidence" value="ECO:0007669"/>
    <property type="project" value="UniProtKB-EC"/>
</dbReference>
<dbReference type="PANTHER" id="PTHR12196">
    <property type="entry name" value="DOMAIN OF UNKNOWN FUNCTION 71 DUF71 -CONTAINING PROTEIN"/>
    <property type="match status" value="1"/>
</dbReference>
<evidence type="ECO:0000256" key="8">
    <source>
        <dbReference type="ARBA" id="ARBA00029814"/>
    </source>
</evidence>
<dbReference type="InterPro" id="IPR014729">
    <property type="entry name" value="Rossmann-like_a/b/a_fold"/>
</dbReference>
<evidence type="ECO:0000256" key="7">
    <source>
        <dbReference type="ARBA" id="ARBA00022840"/>
    </source>
</evidence>
<evidence type="ECO:0000256" key="11">
    <source>
        <dbReference type="ARBA" id="ARBA00032849"/>
    </source>
</evidence>
<keyword evidence="15" id="KW-1185">Reference proteome</keyword>
<dbReference type="Gene3D" id="3.90.1490.10">
    <property type="entry name" value="putative n-type atp pyrophosphatase, domain 2"/>
    <property type="match status" value="1"/>
</dbReference>
<evidence type="ECO:0000256" key="3">
    <source>
        <dbReference type="ARBA" id="ARBA00012089"/>
    </source>
</evidence>
<dbReference type="FunFam" id="3.90.1490.10:FF:000001">
    <property type="entry name" value="Diphthine--ammonia ligase"/>
    <property type="match status" value="1"/>
</dbReference>
<evidence type="ECO:0000256" key="12">
    <source>
        <dbReference type="ARBA" id="ARBA00048108"/>
    </source>
</evidence>
<dbReference type="Proteomes" id="UP001186944">
    <property type="component" value="Unassembled WGS sequence"/>
</dbReference>
<evidence type="ECO:0000256" key="5">
    <source>
        <dbReference type="ARBA" id="ARBA00022598"/>
    </source>
</evidence>
<feature type="domain" description="Diphthamide synthase" evidence="13">
    <location>
        <begin position="2"/>
        <end position="191"/>
    </location>
</feature>
<dbReference type="NCBIfam" id="TIGR00290">
    <property type="entry name" value="MJ0570_dom"/>
    <property type="match status" value="1"/>
</dbReference>
<keyword evidence="6" id="KW-0547">Nucleotide-binding</keyword>
<dbReference type="GO" id="GO:0005524">
    <property type="term" value="F:ATP binding"/>
    <property type="evidence" value="ECO:0007669"/>
    <property type="project" value="UniProtKB-KW"/>
</dbReference>
<comment type="caution">
    <text evidence="14">The sequence shown here is derived from an EMBL/GenBank/DDBJ whole genome shotgun (WGS) entry which is preliminary data.</text>
</comment>